<dbReference type="CDD" id="cd02257">
    <property type="entry name" value="Peptidase_C19"/>
    <property type="match status" value="1"/>
</dbReference>
<gene>
    <name evidence="2" type="ORF">BU14_0507s0003</name>
</gene>
<reference evidence="2 3" key="1">
    <citation type="submission" date="2017-03" db="EMBL/GenBank/DDBJ databases">
        <title>WGS assembly of Porphyra umbilicalis.</title>
        <authorList>
            <person name="Brawley S.H."/>
            <person name="Blouin N.A."/>
            <person name="Ficko-Blean E."/>
            <person name="Wheeler G.L."/>
            <person name="Lohr M."/>
            <person name="Goodson H.V."/>
            <person name="Jenkins J.W."/>
            <person name="Blaby-Haas C.E."/>
            <person name="Helliwell K.E."/>
            <person name="Chan C."/>
            <person name="Marriage T."/>
            <person name="Bhattacharya D."/>
            <person name="Klein A.S."/>
            <person name="Badis Y."/>
            <person name="Brodie J."/>
            <person name="Cao Y."/>
            <person name="Collen J."/>
            <person name="Dittami S.M."/>
            <person name="Gachon C.M."/>
            <person name="Green B.R."/>
            <person name="Karpowicz S."/>
            <person name="Kim J.W."/>
            <person name="Kudahl U."/>
            <person name="Lin S."/>
            <person name="Michel G."/>
            <person name="Mittag M."/>
            <person name="Olson B.J."/>
            <person name="Pangilinan J."/>
            <person name="Peng Y."/>
            <person name="Qiu H."/>
            <person name="Shu S."/>
            <person name="Singer J.T."/>
            <person name="Smith A.G."/>
            <person name="Sprecher B.N."/>
            <person name="Wagner V."/>
            <person name="Wang W."/>
            <person name="Wang Z.-Y."/>
            <person name="Yan J."/>
            <person name="Yarish C."/>
            <person name="Zoeuner-Riek S."/>
            <person name="Zhuang Y."/>
            <person name="Zou Y."/>
            <person name="Lindquist E.A."/>
            <person name="Grimwood J."/>
            <person name="Barry K."/>
            <person name="Rokhsar D.S."/>
            <person name="Schmutz J."/>
            <person name="Stiller J.W."/>
            <person name="Grossman A.R."/>
            <person name="Prochnik S.E."/>
        </authorList>
    </citation>
    <scope>NUCLEOTIDE SEQUENCE [LARGE SCALE GENOMIC DNA]</scope>
    <source>
        <strain evidence="2">4086291</strain>
    </source>
</reference>
<dbReference type="EMBL" id="KV919113">
    <property type="protein sequence ID" value="OSX71704.1"/>
    <property type="molecule type" value="Genomic_DNA"/>
</dbReference>
<dbReference type="InterPro" id="IPR038765">
    <property type="entry name" value="Papain-like_cys_pep_sf"/>
</dbReference>
<accession>A0A1X6NSX3</accession>
<sequence>MYAAWDAFDGLLQDPPPGAGAGAAAVSTKPPATGRRRQTLTAGGGTATAQDRYKADAVAAANREIRLANAAMNALSLGGVPHTLLPLLPPLPPVDVVPLPAYAGRSRAAGGRRAASDDPFTDVADAVGGGDGGSAATPPDATGLRAALFTVVDALRSGAEVPAAAINALRSEVRSKARSEVRSAVRGPGVGQPVARTDQEDPTEFFLALINALGAPYLPLDERLTITDSGCAVAPSSTDERVVTERVFVLPVPEQADPSRGAVHLRQLLTAAFGASAVADVRRVCARSGKEVLVRGKRITNLLPFYTPHEGGGGSRVADVGGPGFDKVALPLVLSRGRVGGVSKCRTRVTLPRLLSAAELVGDRGDEYSLALRSVVVHLGDAVEESSPGHYVAYVLWGDTWWRFNDLAAAERRVVKLPPGSTEEKKAVKQMETEGYLVFYELLAGQAAGAATATTSSSPSSSSSSATPPSPVARASAPGRLPAPTAPLPSALSWGHPVAAGASPLAAAPAPAPAAPAVGASPPALRATPRPCPVHDRLGGRRRSAVGPPPAPPATTERVEAAAWHAAYAAVDAADRVAAARREVADAEAAAAVAVADGADAAQALAASAATAKQEATDAAIAGELQQQDDYNAMVAESNQDTVDTEQC</sequence>
<evidence type="ECO:0000313" key="2">
    <source>
        <dbReference type="EMBL" id="OSX71704.1"/>
    </source>
</evidence>
<proteinExistence type="predicted"/>
<dbReference type="SUPFAM" id="SSF54001">
    <property type="entry name" value="Cysteine proteinases"/>
    <property type="match status" value="1"/>
</dbReference>
<evidence type="ECO:0000256" key="1">
    <source>
        <dbReference type="SAM" id="MobiDB-lite"/>
    </source>
</evidence>
<dbReference type="AlphaFoldDB" id="A0A1X6NSX3"/>
<dbReference type="OrthoDB" id="6287070at2759"/>
<feature type="compositionally biased region" description="Low complexity" evidence="1">
    <location>
        <begin position="504"/>
        <end position="525"/>
    </location>
</feature>
<feature type="region of interest" description="Disordered" evidence="1">
    <location>
        <begin position="16"/>
        <end position="48"/>
    </location>
</feature>
<feature type="region of interest" description="Disordered" evidence="1">
    <location>
        <begin position="108"/>
        <end position="138"/>
    </location>
</feature>
<evidence type="ECO:0000313" key="3">
    <source>
        <dbReference type="Proteomes" id="UP000218209"/>
    </source>
</evidence>
<name>A0A1X6NSX3_PORUM</name>
<dbReference type="Gene3D" id="3.90.70.10">
    <property type="entry name" value="Cysteine proteinases"/>
    <property type="match status" value="1"/>
</dbReference>
<feature type="region of interest" description="Disordered" evidence="1">
    <location>
        <begin position="504"/>
        <end position="558"/>
    </location>
</feature>
<feature type="compositionally biased region" description="Low complexity" evidence="1">
    <location>
        <begin position="452"/>
        <end position="478"/>
    </location>
</feature>
<dbReference type="Proteomes" id="UP000218209">
    <property type="component" value="Unassembled WGS sequence"/>
</dbReference>
<keyword evidence="3" id="KW-1185">Reference proteome</keyword>
<protein>
    <recommendedName>
        <fullName evidence="4">USP domain-containing protein</fullName>
    </recommendedName>
</protein>
<feature type="region of interest" description="Disordered" evidence="1">
    <location>
        <begin position="452"/>
        <end position="488"/>
    </location>
</feature>
<evidence type="ECO:0008006" key="4">
    <source>
        <dbReference type="Google" id="ProtNLM"/>
    </source>
</evidence>
<organism evidence="2 3">
    <name type="scientific">Porphyra umbilicalis</name>
    <name type="common">Purple laver</name>
    <name type="synonym">Red alga</name>
    <dbReference type="NCBI Taxonomy" id="2786"/>
    <lineage>
        <taxon>Eukaryota</taxon>
        <taxon>Rhodophyta</taxon>
        <taxon>Bangiophyceae</taxon>
        <taxon>Bangiales</taxon>
        <taxon>Bangiaceae</taxon>
        <taxon>Porphyra</taxon>
    </lineage>
</organism>